<keyword evidence="2" id="KW-1185">Reference proteome</keyword>
<comment type="caution">
    <text evidence="1">The sequence shown here is derived from an EMBL/GenBank/DDBJ whole genome shotgun (WGS) entry which is preliminary data.</text>
</comment>
<dbReference type="EMBL" id="REGN01013175">
    <property type="protein sequence ID" value="RMZ94272.1"/>
    <property type="molecule type" value="Genomic_DNA"/>
</dbReference>
<sequence>MLVPLPLHASRLLISRFIFHNSTFWSSESSKSAALIFHSLVGYEIWRSGVHLHVKSEYYNH</sequence>
<dbReference type="Proteomes" id="UP000276133">
    <property type="component" value="Unassembled WGS sequence"/>
</dbReference>
<dbReference type="AlphaFoldDB" id="A0A3M7P5E6"/>
<organism evidence="1 2">
    <name type="scientific">Brachionus plicatilis</name>
    <name type="common">Marine rotifer</name>
    <name type="synonym">Brachionus muelleri</name>
    <dbReference type="NCBI Taxonomy" id="10195"/>
    <lineage>
        <taxon>Eukaryota</taxon>
        <taxon>Metazoa</taxon>
        <taxon>Spiralia</taxon>
        <taxon>Gnathifera</taxon>
        <taxon>Rotifera</taxon>
        <taxon>Eurotatoria</taxon>
        <taxon>Monogononta</taxon>
        <taxon>Pseudotrocha</taxon>
        <taxon>Ploima</taxon>
        <taxon>Brachionidae</taxon>
        <taxon>Brachionus</taxon>
    </lineage>
</organism>
<accession>A0A3M7P5E6</accession>
<evidence type="ECO:0000313" key="1">
    <source>
        <dbReference type="EMBL" id="RMZ94272.1"/>
    </source>
</evidence>
<proteinExistence type="predicted"/>
<protein>
    <submittedName>
        <fullName evidence="1">Uncharacterized protein</fullName>
    </submittedName>
</protein>
<reference evidence="1 2" key="1">
    <citation type="journal article" date="2018" name="Sci. Rep.">
        <title>Genomic signatures of local adaptation to the degree of environmental predictability in rotifers.</title>
        <authorList>
            <person name="Franch-Gras L."/>
            <person name="Hahn C."/>
            <person name="Garcia-Roger E.M."/>
            <person name="Carmona M.J."/>
            <person name="Serra M."/>
            <person name="Gomez A."/>
        </authorList>
    </citation>
    <scope>NUCLEOTIDE SEQUENCE [LARGE SCALE GENOMIC DNA]</scope>
    <source>
        <strain evidence="1">HYR1</strain>
    </source>
</reference>
<name>A0A3M7P5E6_BRAPC</name>
<evidence type="ECO:0000313" key="2">
    <source>
        <dbReference type="Proteomes" id="UP000276133"/>
    </source>
</evidence>
<gene>
    <name evidence="1" type="ORF">BpHYR1_020024</name>
</gene>